<dbReference type="CDD" id="cd06529">
    <property type="entry name" value="S24_LexA-like"/>
    <property type="match status" value="1"/>
</dbReference>
<dbReference type="PROSITE" id="PS50943">
    <property type="entry name" value="HTH_CROC1"/>
    <property type="match status" value="1"/>
</dbReference>
<evidence type="ECO:0000259" key="1">
    <source>
        <dbReference type="PROSITE" id="PS50943"/>
    </source>
</evidence>
<dbReference type="GO" id="GO:0003677">
    <property type="term" value="F:DNA binding"/>
    <property type="evidence" value="ECO:0007669"/>
    <property type="project" value="InterPro"/>
</dbReference>
<dbReference type="AlphaFoldDB" id="A0AAW5BS29"/>
<dbReference type="PANTHER" id="PTHR33516:SF2">
    <property type="entry name" value="LEXA REPRESSOR-RELATED"/>
    <property type="match status" value="1"/>
</dbReference>
<proteinExistence type="predicted"/>
<organism evidence="2 3">
    <name type="scientific">Enterocloster aldenensis</name>
    <dbReference type="NCBI Taxonomy" id="358742"/>
    <lineage>
        <taxon>Bacteria</taxon>
        <taxon>Bacillati</taxon>
        <taxon>Bacillota</taxon>
        <taxon>Clostridia</taxon>
        <taxon>Lachnospirales</taxon>
        <taxon>Lachnospiraceae</taxon>
        <taxon>Enterocloster</taxon>
    </lineage>
</organism>
<dbReference type="SUPFAM" id="SSF51306">
    <property type="entry name" value="LexA/Signal peptidase"/>
    <property type="match status" value="1"/>
</dbReference>
<dbReference type="InterPro" id="IPR015927">
    <property type="entry name" value="Peptidase_S24_S26A/B/C"/>
</dbReference>
<dbReference type="Pfam" id="PF00717">
    <property type="entry name" value="Peptidase_S24"/>
    <property type="match status" value="1"/>
</dbReference>
<dbReference type="Proteomes" id="UP001299608">
    <property type="component" value="Unassembled WGS sequence"/>
</dbReference>
<dbReference type="InterPro" id="IPR036286">
    <property type="entry name" value="LexA/Signal_pep-like_sf"/>
</dbReference>
<dbReference type="PANTHER" id="PTHR33516">
    <property type="entry name" value="LEXA REPRESSOR"/>
    <property type="match status" value="1"/>
</dbReference>
<gene>
    <name evidence="2" type="ORF">L0N08_01130</name>
</gene>
<dbReference type="EMBL" id="JAKNGE010000001">
    <property type="protein sequence ID" value="MCG4744011.1"/>
    <property type="molecule type" value="Genomic_DNA"/>
</dbReference>
<dbReference type="SUPFAM" id="SSF47413">
    <property type="entry name" value="lambda repressor-like DNA-binding domains"/>
    <property type="match status" value="1"/>
</dbReference>
<dbReference type="CDD" id="cd00093">
    <property type="entry name" value="HTH_XRE"/>
    <property type="match status" value="1"/>
</dbReference>
<evidence type="ECO:0000313" key="2">
    <source>
        <dbReference type="EMBL" id="MCG4744011.1"/>
    </source>
</evidence>
<dbReference type="InterPro" id="IPR039418">
    <property type="entry name" value="LexA-like"/>
</dbReference>
<dbReference type="RefSeq" id="WP_238053334.1">
    <property type="nucleotide sequence ID" value="NZ_JAKNGE010000001.1"/>
</dbReference>
<name>A0AAW5BS29_9FIRM</name>
<reference evidence="2" key="1">
    <citation type="submission" date="2022-01" db="EMBL/GenBank/DDBJ databases">
        <title>Collection of gut derived symbiotic bacterial strains cultured from healthy donors.</title>
        <authorList>
            <person name="Lin H."/>
            <person name="Kohout C."/>
            <person name="Waligurski E."/>
            <person name="Pamer E.G."/>
        </authorList>
    </citation>
    <scope>NUCLEOTIDE SEQUENCE</scope>
    <source>
        <strain evidence="2">DFI.6.55</strain>
    </source>
</reference>
<sequence length="212" mass="23339">MPDEEQKKIFAKNLNRYLSLSNKTQKEVADAIGVIPSTFNTWCQGIALPRMGKVQVLADYFGINKTDLIDEKSPISISSNKGIIIKVLGSVAAGIPISAVEDIIDEEEVTEDMARQGNLFGLRIKGHSMEPNICDGDTVIVKEQPDAENGETVVVLINGDEATCKKIYKYEDGSIRLVPNNPAFSPKLYTLDEISTLPVTIVGKVIELRRKF</sequence>
<evidence type="ECO:0000313" key="3">
    <source>
        <dbReference type="Proteomes" id="UP001299608"/>
    </source>
</evidence>
<protein>
    <submittedName>
        <fullName evidence="2">Repressor LexA</fullName>
    </submittedName>
</protein>
<dbReference type="Gene3D" id="1.10.260.40">
    <property type="entry name" value="lambda repressor-like DNA-binding domains"/>
    <property type="match status" value="1"/>
</dbReference>
<comment type="caution">
    <text evidence="2">The sequence shown here is derived from an EMBL/GenBank/DDBJ whole genome shotgun (WGS) entry which is preliminary data.</text>
</comment>
<dbReference type="InterPro" id="IPR050077">
    <property type="entry name" value="LexA_repressor"/>
</dbReference>
<dbReference type="InterPro" id="IPR010982">
    <property type="entry name" value="Lambda_DNA-bd_dom_sf"/>
</dbReference>
<dbReference type="Gene3D" id="2.10.109.10">
    <property type="entry name" value="Umud Fragment, subunit A"/>
    <property type="match status" value="1"/>
</dbReference>
<feature type="domain" description="HTH cro/C1-type" evidence="1">
    <location>
        <begin position="22"/>
        <end position="68"/>
    </location>
</feature>
<dbReference type="SMART" id="SM00530">
    <property type="entry name" value="HTH_XRE"/>
    <property type="match status" value="1"/>
</dbReference>
<accession>A0AAW5BS29</accession>
<dbReference type="InterPro" id="IPR001387">
    <property type="entry name" value="Cro/C1-type_HTH"/>
</dbReference>